<name>A0A031JPJ7_9SPHN</name>
<dbReference type="Proteomes" id="UP000024329">
    <property type="component" value="Unassembled WGS sequence"/>
</dbReference>
<dbReference type="PATRIC" id="fig|158500.4.peg.3941"/>
<evidence type="ECO:0000313" key="3">
    <source>
        <dbReference type="Proteomes" id="UP000024329"/>
    </source>
</evidence>
<keyword evidence="1" id="KW-0472">Membrane</keyword>
<comment type="caution">
    <text evidence="2">The sequence shown here is derived from an EMBL/GenBank/DDBJ whole genome shotgun (WGS) entry which is preliminary data.</text>
</comment>
<gene>
    <name evidence="2" type="ORF">BV97_03868</name>
</gene>
<reference evidence="2 3" key="1">
    <citation type="submission" date="2014-03" db="EMBL/GenBank/DDBJ databases">
        <title>Whole genome sequence of Novosphingobium resinovorum KF1.</title>
        <authorList>
            <person name="Gan H.M."/>
            <person name="Gan H.Y."/>
            <person name="Chew T.H."/>
            <person name="Savka M.A."/>
        </authorList>
    </citation>
    <scope>NUCLEOTIDE SEQUENCE [LARGE SCALE GENOMIC DNA]</scope>
    <source>
        <strain evidence="2 3">KF1</strain>
    </source>
</reference>
<dbReference type="EMBL" id="JFYZ01000023">
    <property type="protein sequence ID" value="EZP79711.1"/>
    <property type="molecule type" value="Genomic_DNA"/>
</dbReference>
<keyword evidence="1" id="KW-1133">Transmembrane helix</keyword>
<protein>
    <submittedName>
        <fullName evidence="2">Uncharacterized protein</fullName>
    </submittedName>
</protein>
<feature type="transmembrane region" description="Helical" evidence="1">
    <location>
        <begin position="6"/>
        <end position="24"/>
    </location>
</feature>
<sequence>MAEGAWPVALCAVWVALGAVRAYMSAMLKRSGIWKDANPTGMVADFKLVWKQAGHNRWRIAAVSAACTFGVFYLMFTQEGSAPHPPPKVTWISVLKEHRTDAEIEAENLANQKAKEAYAREIARRDKDVRELYKTIGRYSGMDVDKIAREADAEEAAKAKADRERIEQNLKAGGIANPKLAPDAAQQ</sequence>
<evidence type="ECO:0000256" key="1">
    <source>
        <dbReference type="SAM" id="Phobius"/>
    </source>
</evidence>
<feature type="transmembrane region" description="Helical" evidence="1">
    <location>
        <begin position="58"/>
        <end position="76"/>
    </location>
</feature>
<keyword evidence="1" id="KW-0812">Transmembrane</keyword>
<accession>A0A031JPJ7</accession>
<proteinExistence type="predicted"/>
<evidence type="ECO:0000313" key="2">
    <source>
        <dbReference type="EMBL" id="EZP79711.1"/>
    </source>
</evidence>
<dbReference type="AlphaFoldDB" id="A0A031JPJ7"/>
<organism evidence="2 3">
    <name type="scientific">Novosphingobium resinovorum</name>
    <dbReference type="NCBI Taxonomy" id="158500"/>
    <lineage>
        <taxon>Bacteria</taxon>
        <taxon>Pseudomonadati</taxon>
        <taxon>Pseudomonadota</taxon>
        <taxon>Alphaproteobacteria</taxon>
        <taxon>Sphingomonadales</taxon>
        <taxon>Sphingomonadaceae</taxon>
        <taxon>Novosphingobium</taxon>
    </lineage>
</organism>